<keyword evidence="5" id="KW-1185">Reference proteome</keyword>
<gene>
    <name evidence="4" type="primary">lss</name>
    <name evidence="4" type="ORF">H0A61_02983</name>
</gene>
<dbReference type="CDD" id="cd12797">
    <property type="entry name" value="M23_peptidase"/>
    <property type="match status" value="1"/>
</dbReference>
<keyword evidence="4" id="KW-0378">Hydrolase</keyword>
<feature type="chain" id="PRO_5038657327" evidence="2">
    <location>
        <begin position="23"/>
        <end position="247"/>
    </location>
</feature>
<organism evidence="4 5">
    <name type="scientific">Koleobacter methoxysyntrophicus</name>
    <dbReference type="NCBI Taxonomy" id="2751313"/>
    <lineage>
        <taxon>Bacteria</taxon>
        <taxon>Bacillati</taxon>
        <taxon>Bacillota</taxon>
        <taxon>Clostridia</taxon>
        <taxon>Koleobacterales</taxon>
        <taxon>Koleobacteraceae</taxon>
        <taxon>Koleobacter</taxon>
    </lineage>
</organism>
<evidence type="ECO:0000256" key="1">
    <source>
        <dbReference type="ARBA" id="ARBA00022729"/>
    </source>
</evidence>
<dbReference type="InterPro" id="IPR016047">
    <property type="entry name" value="M23ase_b-sheet_dom"/>
</dbReference>
<feature type="domain" description="M23ase beta-sheet core" evidence="3">
    <location>
        <begin position="140"/>
        <end position="234"/>
    </location>
</feature>
<dbReference type="Gene3D" id="2.70.70.10">
    <property type="entry name" value="Glucose Permease (Domain IIA)"/>
    <property type="match status" value="1"/>
</dbReference>
<accession>A0A8A0RQN0</accession>
<evidence type="ECO:0000256" key="2">
    <source>
        <dbReference type="SAM" id="SignalP"/>
    </source>
</evidence>
<feature type="signal peptide" evidence="2">
    <location>
        <begin position="1"/>
        <end position="22"/>
    </location>
</feature>
<protein>
    <submittedName>
        <fullName evidence="4">Lysostaphin</fullName>
        <ecNumber evidence="4">3.4.24.75</ecNumber>
    </submittedName>
</protein>
<proteinExistence type="predicted"/>
<dbReference type="Proteomes" id="UP000662904">
    <property type="component" value="Chromosome"/>
</dbReference>
<dbReference type="GO" id="GO:0004222">
    <property type="term" value="F:metalloendopeptidase activity"/>
    <property type="evidence" value="ECO:0007669"/>
    <property type="project" value="TreeGrafter"/>
</dbReference>
<evidence type="ECO:0000313" key="4">
    <source>
        <dbReference type="EMBL" id="QSQ10573.1"/>
    </source>
</evidence>
<reference evidence="4" key="1">
    <citation type="submission" date="2020-07" db="EMBL/GenBank/DDBJ databases">
        <title>Koleobacter methoxysyntrophicus gen. nov., sp. nov., a novel anaerobic bacterium isolated from deep subsurface oil field and proposal of Koleobacterales ord. nov. in the phylum Firmicutes.</title>
        <authorList>
            <person name="Sakamoto S."/>
            <person name="Tamaki H."/>
        </authorList>
    </citation>
    <scope>NUCLEOTIDE SEQUENCE</scope>
    <source>
        <strain evidence="4">NRmbB1</strain>
    </source>
</reference>
<evidence type="ECO:0000259" key="3">
    <source>
        <dbReference type="Pfam" id="PF01551"/>
    </source>
</evidence>
<dbReference type="RefSeq" id="WP_206707881.1">
    <property type="nucleotide sequence ID" value="NZ_CP059066.1"/>
</dbReference>
<dbReference type="PANTHER" id="PTHR21666:SF289">
    <property type="entry name" value="L-ALA--D-GLU ENDOPEPTIDASE"/>
    <property type="match status" value="1"/>
</dbReference>
<dbReference type="InterPro" id="IPR011055">
    <property type="entry name" value="Dup_hybrid_motif"/>
</dbReference>
<dbReference type="Pfam" id="PF01551">
    <property type="entry name" value="Peptidase_M23"/>
    <property type="match status" value="1"/>
</dbReference>
<dbReference type="EMBL" id="CP059066">
    <property type="protein sequence ID" value="QSQ10573.1"/>
    <property type="molecule type" value="Genomic_DNA"/>
</dbReference>
<dbReference type="SUPFAM" id="SSF51261">
    <property type="entry name" value="Duplicated hybrid motif"/>
    <property type="match status" value="1"/>
</dbReference>
<dbReference type="AlphaFoldDB" id="A0A8A0RQN0"/>
<sequence>MKTAKWFASGIFAALLFCFTVARSLSFDLPDVEPSAGGMPDGFIPADESVIFETGPEDSSLPAFYRLTAEDIKQMERDGIVSFGRLNPMFSLTAVRAGEPEFPEIFDHLKDIGLPVDIDYFNIVSGYGMRSLDGEEEKTMHWGIDISEAGIEGQPVYAVLDGAVISARWREGYGNTVIISHENGKIRTLYAHLARIPGSIRYGTWVKKGQIIGYAGSTGSSTGPHLHFELLVTIDPVHVFLRQKNGE</sequence>
<dbReference type="InterPro" id="IPR050570">
    <property type="entry name" value="Cell_wall_metabolism_enzyme"/>
</dbReference>
<name>A0A8A0RQN0_9FIRM</name>
<dbReference type="PANTHER" id="PTHR21666">
    <property type="entry name" value="PEPTIDASE-RELATED"/>
    <property type="match status" value="1"/>
</dbReference>
<evidence type="ECO:0000313" key="5">
    <source>
        <dbReference type="Proteomes" id="UP000662904"/>
    </source>
</evidence>
<keyword evidence="1 2" id="KW-0732">Signal</keyword>
<dbReference type="EC" id="3.4.24.75" evidence="4"/>
<dbReference type="KEGG" id="kme:H0A61_02983"/>